<keyword evidence="5" id="KW-1185">Reference proteome</keyword>
<dbReference type="GO" id="GO:0006631">
    <property type="term" value="P:fatty acid metabolic process"/>
    <property type="evidence" value="ECO:0007669"/>
    <property type="project" value="TreeGrafter"/>
</dbReference>
<dbReference type="InterPro" id="IPR000873">
    <property type="entry name" value="AMP-dep_synth/lig_dom"/>
</dbReference>
<dbReference type="Gene3D" id="3.30.300.30">
    <property type="match status" value="1"/>
</dbReference>
<dbReference type="PROSITE" id="PS00455">
    <property type="entry name" value="AMP_BINDING"/>
    <property type="match status" value="1"/>
</dbReference>
<dbReference type="PANTHER" id="PTHR43201:SF8">
    <property type="entry name" value="ACYL-COA SYNTHETASE FAMILY MEMBER 3"/>
    <property type="match status" value="1"/>
</dbReference>
<comment type="similarity">
    <text evidence="1">Belongs to the ATP-dependent AMP-binding enzyme family.</text>
</comment>
<dbReference type="InterPro" id="IPR020845">
    <property type="entry name" value="AMP-binding_CS"/>
</dbReference>
<dbReference type="CDD" id="cd04433">
    <property type="entry name" value="AFD_class_I"/>
    <property type="match status" value="1"/>
</dbReference>
<evidence type="ECO:0000256" key="1">
    <source>
        <dbReference type="ARBA" id="ARBA00006432"/>
    </source>
</evidence>
<feature type="domain" description="AMP-binding enzyme C-terminal" evidence="3">
    <location>
        <begin position="381"/>
        <end position="453"/>
    </location>
</feature>
<evidence type="ECO:0000259" key="2">
    <source>
        <dbReference type="Pfam" id="PF00501"/>
    </source>
</evidence>
<gene>
    <name evidence="4" type="ORF">CfE428DRAFT_1495</name>
</gene>
<dbReference type="Pfam" id="PF00501">
    <property type="entry name" value="AMP-binding"/>
    <property type="match status" value="1"/>
</dbReference>
<sequence length="471" mass="51519">MLVPTSPDNPILTAWQQTLARCGQRPAVFSPTGAVVRTFVEIGLEALKIARLFDTIPSHSVVAVQIGNSEMWPEVVLALWRKKLIPLPLGEMTQTELAYALGTCRAAALVTNQGGPLIVHRRPVPDDARRWVGPTPEFLKLTSGTTSAPRAVRFRCCQLLADCENICKTMGFSDADLNYAVIPLSHSYGFSNLITPLIARGVPMVVSRDRMPRAVLEGLLVTNATVFPATPFFYQKLGELEQTPDLPALRVCISAGAPLTKRAGSMFSVKFGRKIHTFYGSSECGGIAYDTTEEPNYEDGFVGAPMQGVEIDFHAEQGAGPIQVRSEAVGDGYFPEDDRAVLSVGRFVPADLVERRARGLFIVGRTSEVINVAGRKLNPHEVEARLAEFPGVKQAVVFGVKSPLRGEEPVACIAGDDLAREAILRFCQEKLSPWQVPRDVWLVGEIPTNERGKISRRTLAESYRARHSNLS</sequence>
<dbReference type="STRING" id="497964.CfE428DRAFT_1495"/>
<evidence type="ECO:0000313" key="4">
    <source>
        <dbReference type="EMBL" id="EDY21202.1"/>
    </source>
</evidence>
<dbReference type="InterPro" id="IPR045851">
    <property type="entry name" value="AMP-bd_C_sf"/>
</dbReference>
<evidence type="ECO:0000259" key="3">
    <source>
        <dbReference type="Pfam" id="PF13193"/>
    </source>
</evidence>
<organism evidence="4 5">
    <name type="scientific">Chthoniobacter flavus Ellin428</name>
    <dbReference type="NCBI Taxonomy" id="497964"/>
    <lineage>
        <taxon>Bacteria</taxon>
        <taxon>Pseudomonadati</taxon>
        <taxon>Verrucomicrobiota</taxon>
        <taxon>Spartobacteria</taxon>
        <taxon>Chthoniobacterales</taxon>
        <taxon>Chthoniobacteraceae</taxon>
        <taxon>Chthoniobacter</taxon>
    </lineage>
</organism>
<dbReference type="AlphaFoldDB" id="B4CY54"/>
<evidence type="ECO:0000313" key="5">
    <source>
        <dbReference type="Proteomes" id="UP000005824"/>
    </source>
</evidence>
<dbReference type="EMBL" id="ABVL01000003">
    <property type="protein sequence ID" value="EDY21202.1"/>
    <property type="molecule type" value="Genomic_DNA"/>
</dbReference>
<dbReference type="InterPro" id="IPR025110">
    <property type="entry name" value="AMP-bd_C"/>
</dbReference>
<name>B4CY54_9BACT</name>
<dbReference type="PANTHER" id="PTHR43201">
    <property type="entry name" value="ACYL-COA SYNTHETASE"/>
    <property type="match status" value="1"/>
</dbReference>
<keyword evidence="4" id="KW-0436">Ligase</keyword>
<accession>B4CY54</accession>
<dbReference type="InterPro" id="IPR042099">
    <property type="entry name" value="ANL_N_sf"/>
</dbReference>
<comment type="caution">
    <text evidence="4">The sequence shown here is derived from an EMBL/GenBank/DDBJ whole genome shotgun (WGS) entry which is preliminary data.</text>
</comment>
<dbReference type="RefSeq" id="WP_006978821.1">
    <property type="nucleotide sequence ID" value="NZ_ABVL01000003.1"/>
</dbReference>
<dbReference type="GO" id="GO:0031956">
    <property type="term" value="F:medium-chain fatty acid-CoA ligase activity"/>
    <property type="evidence" value="ECO:0007669"/>
    <property type="project" value="TreeGrafter"/>
</dbReference>
<dbReference type="SUPFAM" id="SSF56801">
    <property type="entry name" value="Acetyl-CoA synthetase-like"/>
    <property type="match status" value="1"/>
</dbReference>
<proteinExistence type="inferred from homology"/>
<reference evidence="4 5" key="1">
    <citation type="journal article" date="2011" name="J. Bacteriol.">
        <title>Genome sequence of Chthoniobacter flavus Ellin428, an aerobic heterotrophic soil bacterium.</title>
        <authorList>
            <person name="Kant R."/>
            <person name="van Passel M.W."/>
            <person name="Palva A."/>
            <person name="Lucas S."/>
            <person name="Lapidus A."/>
            <person name="Glavina Del Rio T."/>
            <person name="Dalin E."/>
            <person name="Tice H."/>
            <person name="Bruce D."/>
            <person name="Goodwin L."/>
            <person name="Pitluck S."/>
            <person name="Larimer F.W."/>
            <person name="Land M.L."/>
            <person name="Hauser L."/>
            <person name="Sangwan P."/>
            <person name="de Vos W.M."/>
            <person name="Janssen P.H."/>
            <person name="Smidt H."/>
        </authorList>
    </citation>
    <scope>NUCLEOTIDE SEQUENCE [LARGE SCALE GENOMIC DNA]</scope>
    <source>
        <strain evidence="4 5">Ellin428</strain>
    </source>
</reference>
<protein>
    <submittedName>
        <fullName evidence="4">AMP-dependent synthetase and ligase</fullName>
    </submittedName>
</protein>
<dbReference type="InParanoid" id="B4CY54"/>
<dbReference type="eggNOG" id="COG0318">
    <property type="taxonomic scope" value="Bacteria"/>
</dbReference>
<dbReference type="Proteomes" id="UP000005824">
    <property type="component" value="Unassembled WGS sequence"/>
</dbReference>
<dbReference type="Pfam" id="PF13193">
    <property type="entry name" value="AMP-binding_C"/>
    <property type="match status" value="1"/>
</dbReference>
<feature type="domain" description="AMP-dependent synthetase/ligase" evidence="2">
    <location>
        <begin position="17"/>
        <end position="333"/>
    </location>
</feature>
<dbReference type="Gene3D" id="3.40.50.12780">
    <property type="entry name" value="N-terminal domain of ligase-like"/>
    <property type="match status" value="1"/>
</dbReference>